<dbReference type="InterPro" id="IPR011545">
    <property type="entry name" value="DEAD/DEAH_box_helicase_dom"/>
</dbReference>
<dbReference type="CDD" id="cd17966">
    <property type="entry name" value="DEADc_DDX5_DDX17"/>
    <property type="match status" value="1"/>
</dbReference>
<dbReference type="EC" id="3.6.4.13" evidence="1"/>
<dbReference type="SMART" id="SM00490">
    <property type="entry name" value="HELICc"/>
    <property type="match status" value="1"/>
</dbReference>
<dbReference type="FunFam" id="3.40.50.300:FF:000008">
    <property type="entry name" value="ATP-dependent RNA helicase RhlB"/>
    <property type="match status" value="1"/>
</dbReference>
<dbReference type="PROSITE" id="PS00039">
    <property type="entry name" value="DEAD_ATP_HELICASE"/>
    <property type="match status" value="1"/>
</dbReference>
<evidence type="ECO:0000313" key="14">
    <source>
        <dbReference type="Proteomes" id="UP001152759"/>
    </source>
</evidence>
<dbReference type="PANTHER" id="PTHR47958">
    <property type="entry name" value="ATP-DEPENDENT RNA HELICASE DBP3"/>
    <property type="match status" value="1"/>
</dbReference>
<evidence type="ECO:0000256" key="5">
    <source>
        <dbReference type="ARBA" id="ARBA00022840"/>
    </source>
</evidence>
<name>A0A9P0G562_BEMTA</name>
<evidence type="ECO:0000259" key="10">
    <source>
        <dbReference type="PROSITE" id="PS51192"/>
    </source>
</evidence>
<evidence type="ECO:0000313" key="13">
    <source>
        <dbReference type="EMBL" id="CAH0770841.1"/>
    </source>
</evidence>
<dbReference type="Pfam" id="PF00271">
    <property type="entry name" value="Helicase_C"/>
    <property type="match status" value="1"/>
</dbReference>
<feature type="domain" description="Helicase C-terminal" evidence="11">
    <location>
        <begin position="368"/>
        <end position="515"/>
    </location>
</feature>
<keyword evidence="4 8" id="KW-0347">Helicase</keyword>
<dbReference type="GO" id="GO:0003676">
    <property type="term" value="F:nucleic acid binding"/>
    <property type="evidence" value="ECO:0007669"/>
    <property type="project" value="InterPro"/>
</dbReference>
<dbReference type="Gene3D" id="3.40.50.300">
    <property type="entry name" value="P-loop containing nucleotide triphosphate hydrolases"/>
    <property type="match status" value="2"/>
</dbReference>
<evidence type="ECO:0000256" key="1">
    <source>
        <dbReference type="ARBA" id="ARBA00012552"/>
    </source>
</evidence>
<dbReference type="PROSITE" id="PS51195">
    <property type="entry name" value="Q_MOTIF"/>
    <property type="match status" value="1"/>
</dbReference>
<evidence type="ECO:0000256" key="7">
    <source>
        <dbReference type="PROSITE-ProRule" id="PRU00552"/>
    </source>
</evidence>
<keyword evidence="2 8" id="KW-0547">Nucleotide-binding</keyword>
<reference evidence="13" key="1">
    <citation type="submission" date="2021-12" db="EMBL/GenBank/DDBJ databases">
        <authorList>
            <person name="King R."/>
        </authorList>
    </citation>
    <scope>NUCLEOTIDE SEQUENCE</scope>
</reference>
<dbReference type="EMBL" id="OU963865">
    <property type="protein sequence ID" value="CAH0770841.1"/>
    <property type="molecule type" value="Genomic_DNA"/>
</dbReference>
<keyword evidence="14" id="KW-1185">Reference proteome</keyword>
<feature type="domain" description="DEAD-box RNA helicase Q" evidence="12">
    <location>
        <begin position="135"/>
        <end position="163"/>
    </location>
</feature>
<dbReference type="InterPro" id="IPR001650">
    <property type="entry name" value="Helicase_C-like"/>
</dbReference>
<evidence type="ECO:0000256" key="2">
    <source>
        <dbReference type="ARBA" id="ARBA00022741"/>
    </source>
</evidence>
<dbReference type="SUPFAM" id="SSF52540">
    <property type="entry name" value="P-loop containing nucleoside triphosphate hydrolases"/>
    <property type="match status" value="1"/>
</dbReference>
<accession>A0A9P0G562</accession>
<dbReference type="OrthoDB" id="196131at2759"/>
<dbReference type="GO" id="GO:0031047">
    <property type="term" value="P:regulatory ncRNA-mediated gene silencing"/>
    <property type="evidence" value="ECO:0007669"/>
    <property type="project" value="UniProtKB-ARBA"/>
</dbReference>
<dbReference type="InterPro" id="IPR027417">
    <property type="entry name" value="P-loop_NTPase"/>
</dbReference>
<dbReference type="GO" id="GO:0016787">
    <property type="term" value="F:hydrolase activity"/>
    <property type="evidence" value="ECO:0007669"/>
    <property type="project" value="UniProtKB-KW"/>
</dbReference>
<gene>
    <name evidence="13" type="ORF">BEMITA_LOCUS7663</name>
</gene>
<dbReference type="Proteomes" id="UP001152759">
    <property type="component" value="Chromosome 4"/>
</dbReference>
<feature type="short sequence motif" description="Q motif" evidence="7">
    <location>
        <begin position="135"/>
        <end position="163"/>
    </location>
</feature>
<dbReference type="GO" id="GO:0003724">
    <property type="term" value="F:RNA helicase activity"/>
    <property type="evidence" value="ECO:0007669"/>
    <property type="project" value="UniProtKB-EC"/>
</dbReference>
<dbReference type="Pfam" id="PF00270">
    <property type="entry name" value="DEAD"/>
    <property type="match status" value="1"/>
</dbReference>
<comment type="catalytic activity">
    <reaction evidence="6">
        <text>ATP + H2O = ADP + phosphate + H(+)</text>
        <dbReference type="Rhea" id="RHEA:13065"/>
        <dbReference type="ChEBI" id="CHEBI:15377"/>
        <dbReference type="ChEBI" id="CHEBI:15378"/>
        <dbReference type="ChEBI" id="CHEBI:30616"/>
        <dbReference type="ChEBI" id="CHEBI:43474"/>
        <dbReference type="ChEBI" id="CHEBI:456216"/>
        <dbReference type="EC" id="3.6.4.13"/>
    </reaction>
</comment>
<evidence type="ECO:0000256" key="9">
    <source>
        <dbReference type="SAM" id="MobiDB-lite"/>
    </source>
</evidence>
<evidence type="ECO:0000256" key="3">
    <source>
        <dbReference type="ARBA" id="ARBA00022801"/>
    </source>
</evidence>
<evidence type="ECO:0000259" key="12">
    <source>
        <dbReference type="PROSITE" id="PS51195"/>
    </source>
</evidence>
<dbReference type="AlphaFoldDB" id="A0A9P0G562"/>
<proteinExistence type="inferred from homology"/>
<sequence length="607" mass="65512">MTVDVYKPYSNGGSGYQGGYSGGSRGGSSYGGNKSYGGNSSYGGGNSSYGGGSKFGGGGYGGGKFGGSGFGGGKFGVGAGAGLRTPKWDASNMKPFLKNFYQPCPSAAARSPIEVKAFRDKHEIAVIGDAPGPILQFREANFPNFILQQLQRNGFEAPTPIQAQGWPIAMSGKNLVGIAQTGSGKTLAYLLPAAIHIANQEPLNRGEGPIVLVMAPTRELAQQIQTIAREYDQVRMRSTCVYGGASKGPQISALQSGVEIVIATPGRLLDLLKLGKTNLLRTTFVVLDEADRMLDMGFEPQIRKVMEQIRPDRQVLMWSATWPKEVQRLAKDFLKEYVQINIGSTDLSANHNIKQVVEVCEDSHKQHRLMELLREIAQERESKTIVFAETKRKVDEIARQIRYSGIRVSGIHGDKNQQDRDIALRDFRTGRIDVLVATDVAARGLDVDDVKFVINYDFPHVSEDYIHRIGRTGRSNQTGTAYTFFTRKNSKQANELISVLREANQEVDPKLQGLARSGGFGGSSNRRWGGPPSRGGSGGGYRGNSSGGYQGNRGGSGGDWRSNNGNSSWNSSNNTQGQGYYNNSGNSGSWSNGGSNNAGQWGAAQQY</sequence>
<comment type="similarity">
    <text evidence="8">Belongs to the DEAD box helicase family.</text>
</comment>
<evidence type="ECO:0000256" key="8">
    <source>
        <dbReference type="RuleBase" id="RU000492"/>
    </source>
</evidence>
<keyword evidence="5 8" id="KW-0067">ATP-binding</keyword>
<dbReference type="InterPro" id="IPR014014">
    <property type="entry name" value="RNA_helicase_DEAD_Q_motif"/>
</dbReference>
<feature type="region of interest" description="Disordered" evidence="9">
    <location>
        <begin position="508"/>
        <end position="607"/>
    </location>
</feature>
<dbReference type="KEGG" id="btab:109036353"/>
<feature type="compositionally biased region" description="Low complexity" evidence="9">
    <location>
        <begin position="559"/>
        <end position="607"/>
    </location>
</feature>
<evidence type="ECO:0000256" key="4">
    <source>
        <dbReference type="ARBA" id="ARBA00022806"/>
    </source>
</evidence>
<dbReference type="FunFam" id="3.40.50.300:FF:000079">
    <property type="entry name" value="probable ATP-dependent RNA helicase DDX17"/>
    <property type="match status" value="1"/>
</dbReference>
<dbReference type="GO" id="GO:0005524">
    <property type="term" value="F:ATP binding"/>
    <property type="evidence" value="ECO:0007669"/>
    <property type="project" value="UniProtKB-KW"/>
</dbReference>
<dbReference type="PROSITE" id="PS51194">
    <property type="entry name" value="HELICASE_CTER"/>
    <property type="match status" value="1"/>
</dbReference>
<evidence type="ECO:0000256" key="6">
    <source>
        <dbReference type="ARBA" id="ARBA00047984"/>
    </source>
</evidence>
<feature type="domain" description="Helicase ATP-binding" evidence="10">
    <location>
        <begin position="166"/>
        <end position="340"/>
    </location>
</feature>
<dbReference type="InterPro" id="IPR014001">
    <property type="entry name" value="Helicase_ATP-bd"/>
</dbReference>
<dbReference type="CDD" id="cd18787">
    <property type="entry name" value="SF2_C_DEAD"/>
    <property type="match status" value="1"/>
</dbReference>
<organism evidence="13 14">
    <name type="scientific">Bemisia tabaci</name>
    <name type="common">Sweetpotato whitefly</name>
    <name type="synonym">Aleurodes tabaci</name>
    <dbReference type="NCBI Taxonomy" id="7038"/>
    <lineage>
        <taxon>Eukaryota</taxon>
        <taxon>Metazoa</taxon>
        <taxon>Ecdysozoa</taxon>
        <taxon>Arthropoda</taxon>
        <taxon>Hexapoda</taxon>
        <taxon>Insecta</taxon>
        <taxon>Pterygota</taxon>
        <taxon>Neoptera</taxon>
        <taxon>Paraneoptera</taxon>
        <taxon>Hemiptera</taxon>
        <taxon>Sternorrhyncha</taxon>
        <taxon>Aleyrodoidea</taxon>
        <taxon>Aleyrodidae</taxon>
        <taxon>Aleyrodinae</taxon>
        <taxon>Bemisia</taxon>
    </lineage>
</organism>
<evidence type="ECO:0000259" key="11">
    <source>
        <dbReference type="PROSITE" id="PS51194"/>
    </source>
</evidence>
<protein>
    <recommendedName>
        <fullName evidence="1">RNA helicase</fullName>
        <ecNumber evidence="1">3.6.4.13</ecNumber>
    </recommendedName>
</protein>
<dbReference type="SMART" id="SM00487">
    <property type="entry name" value="DEXDc"/>
    <property type="match status" value="1"/>
</dbReference>
<keyword evidence="3 8" id="KW-0378">Hydrolase</keyword>
<dbReference type="InterPro" id="IPR000629">
    <property type="entry name" value="RNA-helicase_DEAD-box_CS"/>
</dbReference>
<feature type="compositionally biased region" description="Gly residues" evidence="9">
    <location>
        <begin position="532"/>
        <end position="558"/>
    </location>
</feature>
<dbReference type="PROSITE" id="PS51192">
    <property type="entry name" value="HELICASE_ATP_BIND_1"/>
    <property type="match status" value="1"/>
</dbReference>